<evidence type="ECO:0000256" key="1">
    <source>
        <dbReference type="ARBA" id="ARBA00023015"/>
    </source>
</evidence>
<dbReference type="PANTHER" id="PTHR24567">
    <property type="entry name" value="CRP FAMILY TRANSCRIPTIONAL REGULATORY PROTEIN"/>
    <property type="match status" value="1"/>
</dbReference>
<keyword evidence="2" id="KW-0238">DNA-binding</keyword>
<dbReference type="InterPro" id="IPR018490">
    <property type="entry name" value="cNMP-bd_dom_sf"/>
</dbReference>
<dbReference type="InterPro" id="IPR036388">
    <property type="entry name" value="WH-like_DNA-bd_sf"/>
</dbReference>
<dbReference type="InterPro" id="IPR012318">
    <property type="entry name" value="HTH_CRP"/>
</dbReference>
<evidence type="ECO:0000259" key="5">
    <source>
        <dbReference type="PROSITE" id="PS51063"/>
    </source>
</evidence>
<dbReference type="GO" id="GO:0003700">
    <property type="term" value="F:DNA-binding transcription factor activity"/>
    <property type="evidence" value="ECO:0007669"/>
    <property type="project" value="TreeGrafter"/>
</dbReference>
<name>A0A644VPB8_9ZZZZ</name>
<dbReference type="InterPro" id="IPR014710">
    <property type="entry name" value="RmlC-like_jellyroll"/>
</dbReference>
<dbReference type="EMBL" id="VSSQ01000379">
    <property type="protein sequence ID" value="MPL93050.1"/>
    <property type="molecule type" value="Genomic_DNA"/>
</dbReference>
<evidence type="ECO:0000256" key="3">
    <source>
        <dbReference type="ARBA" id="ARBA00023163"/>
    </source>
</evidence>
<dbReference type="Pfam" id="PF00027">
    <property type="entry name" value="cNMP_binding"/>
    <property type="match status" value="1"/>
</dbReference>
<organism evidence="6">
    <name type="scientific">bioreactor metagenome</name>
    <dbReference type="NCBI Taxonomy" id="1076179"/>
    <lineage>
        <taxon>unclassified sequences</taxon>
        <taxon>metagenomes</taxon>
        <taxon>ecological metagenomes</taxon>
    </lineage>
</organism>
<proteinExistence type="predicted"/>
<sequence>MAKKIISAPRSIDEVMTVWDVLTPDERQFVRHNHTVHHFKKNEMIHCEGEIPTHMMILESGKVKVYKEGVGSRAQIIRMLKPGEHFGYRAIIANEPYNTNVAAFEASTIFMIKAEIFLSILKHNNAFCYRFLEELASDLGASDARTVNLTQKHIRGRLAEALLMLKKNYGMEEDGATISIYLSREDLANLSNMTTSNAIRTLSNFVNEQVIAMDGRKLKIIDEERLIRISKMG</sequence>
<gene>
    <name evidence="6" type="primary">glxR_8</name>
    <name evidence="6" type="ORF">SDC9_39175</name>
</gene>
<dbReference type="CDD" id="cd00038">
    <property type="entry name" value="CAP_ED"/>
    <property type="match status" value="1"/>
</dbReference>
<dbReference type="GO" id="GO:0005829">
    <property type="term" value="C:cytosol"/>
    <property type="evidence" value="ECO:0007669"/>
    <property type="project" value="TreeGrafter"/>
</dbReference>
<dbReference type="AlphaFoldDB" id="A0A644VPB8"/>
<dbReference type="SUPFAM" id="SSF46785">
    <property type="entry name" value="Winged helix' DNA-binding domain"/>
    <property type="match status" value="1"/>
</dbReference>
<dbReference type="SMART" id="SM00419">
    <property type="entry name" value="HTH_CRP"/>
    <property type="match status" value="1"/>
</dbReference>
<dbReference type="SUPFAM" id="SSF51206">
    <property type="entry name" value="cAMP-binding domain-like"/>
    <property type="match status" value="1"/>
</dbReference>
<dbReference type="InterPro" id="IPR036390">
    <property type="entry name" value="WH_DNA-bd_sf"/>
</dbReference>
<dbReference type="InterPro" id="IPR050397">
    <property type="entry name" value="Env_Response_Regulators"/>
</dbReference>
<dbReference type="GO" id="GO:0003677">
    <property type="term" value="F:DNA binding"/>
    <property type="evidence" value="ECO:0007669"/>
    <property type="project" value="UniProtKB-KW"/>
</dbReference>
<dbReference type="Gene3D" id="2.60.120.10">
    <property type="entry name" value="Jelly Rolls"/>
    <property type="match status" value="1"/>
</dbReference>
<dbReference type="InterPro" id="IPR000595">
    <property type="entry name" value="cNMP-bd_dom"/>
</dbReference>
<feature type="domain" description="Cyclic nucleotide-binding" evidence="4">
    <location>
        <begin position="18"/>
        <end position="138"/>
    </location>
</feature>
<keyword evidence="3" id="KW-0804">Transcription</keyword>
<comment type="caution">
    <text evidence="6">The sequence shown here is derived from an EMBL/GenBank/DDBJ whole genome shotgun (WGS) entry which is preliminary data.</text>
</comment>
<dbReference type="PANTHER" id="PTHR24567:SF74">
    <property type="entry name" value="HTH-TYPE TRANSCRIPTIONAL REGULATOR ARCR"/>
    <property type="match status" value="1"/>
</dbReference>
<evidence type="ECO:0000313" key="6">
    <source>
        <dbReference type="EMBL" id="MPL93050.1"/>
    </source>
</evidence>
<dbReference type="PROSITE" id="PS51063">
    <property type="entry name" value="HTH_CRP_2"/>
    <property type="match status" value="1"/>
</dbReference>
<evidence type="ECO:0000256" key="2">
    <source>
        <dbReference type="ARBA" id="ARBA00023125"/>
    </source>
</evidence>
<evidence type="ECO:0000259" key="4">
    <source>
        <dbReference type="PROSITE" id="PS50042"/>
    </source>
</evidence>
<dbReference type="Pfam" id="PF13545">
    <property type="entry name" value="HTH_Crp_2"/>
    <property type="match status" value="1"/>
</dbReference>
<dbReference type="PROSITE" id="PS50042">
    <property type="entry name" value="CNMP_BINDING_3"/>
    <property type="match status" value="1"/>
</dbReference>
<reference evidence="6" key="1">
    <citation type="submission" date="2019-08" db="EMBL/GenBank/DDBJ databases">
        <authorList>
            <person name="Kucharzyk K."/>
            <person name="Murdoch R.W."/>
            <person name="Higgins S."/>
            <person name="Loffler F."/>
        </authorList>
    </citation>
    <scope>NUCLEOTIDE SEQUENCE</scope>
</reference>
<accession>A0A644VPB8</accession>
<protein>
    <submittedName>
        <fullName evidence="6">CRP-like cAMP-activated global transcriptional regulator</fullName>
    </submittedName>
</protein>
<feature type="domain" description="HTH crp-type" evidence="5">
    <location>
        <begin position="152"/>
        <end position="224"/>
    </location>
</feature>
<dbReference type="Gene3D" id="1.10.10.10">
    <property type="entry name" value="Winged helix-like DNA-binding domain superfamily/Winged helix DNA-binding domain"/>
    <property type="match status" value="1"/>
</dbReference>
<dbReference type="SMART" id="SM00100">
    <property type="entry name" value="cNMP"/>
    <property type="match status" value="1"/>
</dbReference>
<keyword evidence="1" id="KW-0805">Transcription regulation</keyword>